<feature type="domain" description="H15" evidence="8">
    <location>
        <begin position="26"/>
        <end position="96"/>
    </location>
</feature>
<dbReference type="PROSITE" id="PS51504">
    <property type="entry name" value="H15"/>
    <property type="match status" value="2"/>
</dbReference>
<feature type="compositionally biased region" description="Basic and acidic residues" evidence="7">
    <location>
        <begin position="114"/>
        <end position="136"/>
    </location>
</feature>
<dbReference type="AlphaFoldDB" id="A0A822YVR8"/>
<evidence type="ECO:0000256" key="4">
    <source>
        <dbReference type="ARBA" id="ARBA00023125"/>
    </source>
</evidence>
<feature type="compositionally biased region" description="Polar residues" evidence="7">
    <location>
        <begin position="142"/>
        <end position="151"/>
    </location>
</feature>
<comment type="subcellular location">
    <subcellularLocation>
        <location evidence="2">Chromosome</location>
    </subcellularLocation>
    <subcellularLocation>
        <location evidence="1 6">Nucleus</location>
    </subcellularLocation>
</comment>
<evidence type="ECO:0000256" key="2">
    <source>
        <dbReference type="ARBA" id="ARBA00004286"/>
    </source>
</evidence>
<reference evidence="9 10" key="1">
    <citation type="journal article" date="2020" name="Mol. Biol. Evol.">
        <title>Distinct Expression and Methylation Patterns for Genes with Different Fates following a Single Whole-Genome Duplication in Flowering Plants.</title>
        <authorList>
            <person name="Shi T."/>
            <person name="Rahmani R.S."/>
            <person name="Gugger P.F."/>
            <person name="Wang M."/>
            <person name="Li H."/>
            <person name="Zhang Y."/>
            <person name="Li Z."/>
            <person name="Wang Q."/>
            <person name="Van de Peer Y."/>
            <person name="Marchal K."/>
            <person name="Chen J."/>
        </authorList>
    </citation>
    <scope>NUCLEOTIDE SEQUENCE [LARGE SCALE GENOMIC DNA]</scope>
    <source>
        <tissue evidence="9">Leaf</tissue>
    </source>
</reference>
<evidence type="ECO:0000256" key="3">
    <source>
        <dbReference type="ARBA" id="ARBA00022454"/>
    </source>
</evidence>
<keyword evidence="10" id="KW-1185">Reference proteome</keyword>
<evidence type="ECO:0000256" key="6">
    <source>
        <dbReference type="RuleBase" id="RU003894"/>
    </source>
</evidence>
<dbReference type="PANTHER" id="PTHR11467:SF130">
    <property type="entry name" value="HISTONE H1-LIKE ISOFORM X1"/>
    <property type="match status" value="1"/>
</dbReference>
<dbReference type="GO" id="GO:0000786">
    <property type="term" value="C:nucleosome"/>
    <property type="evidence" value="ECO:0007669"/>
    <property type="project" value="InterPro"/>
</dbReference>
<gene>
    <name evidence="9" type="ORF">HUJ06_008824</name>
</gene>
<feature type="region of interest" description="Disordered" evidence="7">
    <location>
        <begin position="1"/>
        <end position="27"/>
    </location>
</feature>
<keyword evidence="5 6" id="KW-0539">Nucleus</keyword>
<dbReference type="GO" id="GO:0030527">
    <property type="term" value="F:structural constituent of chromatin"/>
    <property type="evidence" value="ECO:0007669"/>
    <property type="project" value="InterPro"/>
</dbReference>
<dbReference type="InterPro" id="IPR005819">
    <property type="entry name" value="H1/H5"/>
</dbReference>
<keyword evidence="4 6" id="KW-0238">DNA-binding</keyword>
<proteinExistence type="inferred from homology"/>
<dbReference type="InterPro" id="IPR036388">
    <property type="entry name" value="WH-like_DNA-bd_sf"/>
</dbReference>
<feature type="region of interest" description="Disordered" evidence="7">
    <location>
        <begin position="113"/>
        <end position="186"/>
    </location>
</feature>
<dbReference type="Pfam" id="PF00538">
    <property type="entry name" value="Linker_histone"/>
    <property type="match status" value="2"/>
</dbReference>
<dbReference type="PANTHER" id="PTHR11467">
    <property type="entry name" value="HISTONE H1"/>
    <property type="match status" value="1"/>
</dbReference>
<dbReference type="GO" id="GO:0005634">
    <property type="term" value="C:nucleus"/>
    <property type="evidence" value="ECO:0007669"/>
    <property type="project" value="UniProtKB-SubCell"/>
</dbReference>
<evidence type="ECO:0000259" key="8">
    <source>
        <dbReference type="PROSITE" id="PS51504"/>
    </source>
</evidence>
<feature type="compositionally biased region" description="Polar residues" evidence="7">
    <location>
        <begin position="302"/>
        <end position="311"/>
    </location>
</feature>
<comment type="similarity">
    <text evidence="6">Belongs to the histone H1/H5 family.</text>
</comment>
<accession>A0A822YVR8</accession>
<feature type="region of interest" description="Disordered" evidence="7">
    <location>
        <begin position="299"/>
        <end position="321"/>
    </location>
</feature>
<dbReference type="GO" id="GO:0006334">
    <property type="term" value="P:nucleosome assembly"/>
    <property type="evidence" value="ECO:0007669"/>
    <property type="project" value="InterPro"/>
</dbReference>
<keyword evidence="3 6" id="KW-0158">Chromosome</keyword>
<sequence length="388" mass="42865">MAKEANAVPAVTKKSKSKSSKLPSPLHPPYFQMITDAISSLKDRTGSSQYAIAKFIEDKYKTELPPNFKKVLSVQLKKLSKSERLVKVKNSFKISPIEKAKCFAFEIKQKQKKSNAEGKSGTEKTVKKNKGVETAKMRVSKKLSSTPTGKSKTLMPKGKNSAKEASAVPAVTKKSKSKSSKLPSPLHPPYFQMITEAISSLKDRTGSSQYAIAKFIEDKYKTELSPNFKKVLSVQLKKFLKSERLVKVKNSFKISPIEKAKCFAFEIKQKQKKSNAEGKSGTEKTVKKNKGVETAKMRVSKKLSSTPTGKSKTLMPKGKNSAKLVKTKGLSQVKTPDGRKKKVSTPKKKASISVSSCLGLGVYYRFVYVNVSCLLHQQINGIVNKNDN</sequence>
<evidence type="ECO:0000313" key="9">
    <source>
        <dbReference type="EMBL" id="DAD38184.1"/>
    </source>
</evidence>
<dbReference type="EMBL" id="DUZY01000004">
    <property type="protein sequence ID" value="DAD38184.1"/>
    <property type="molecule type" value="Genomic_DNA"/>
</dbReference>
<organism evidence="9 10">
    <name type="scientific">Nelumbo nucifera</name>
    <name type="common">Sacred lotus</name>
    <dbReference type="NCBI Taxonomy" id="4432"/>
    <lineage>
        <taxon>Eukaryota</taxon>
        <taxon>Viridiplantae</taxon>
        <taxon>Streptophyta</taxon>
        <taxon>Embryophyta</taxon>
        <taxon>Tracheophyta</taxon>
        <taxon>Spermatophyta</taxon>
        <taxon>Magnoliopsida</taxon>
        <taxon>Proteales</taxon>
        <taxon>Nelumbonaceae</taxon>
        <taxon>Nelumbo</taxon>
    </lineage>
</organism>
<dbReference type="Gene3D" id="1.10.10.10">
    <property type="entry name" value="Winged helix-like DNA-binding domain superfamily/Winged helix DNA-binding domain"/>
    <property type="match status" value="2"/>
</dbReference>
<dbReference type="SMART" id="SM00526">
    <property type="entry name" value="H15"/>
    <property type="match status" value="2"/>
</dbReference>
<evidence type="ECO:0000256" key="7">
    <source>
        <dbReference type="SAM" id="MobiDB-lite"/>
    </source>
</evidence>
<dbReference type="PRINTS" id="PR00624">
    <property type="entry name" value="HISTONEH5"/>
</dbReference>
<evidence type="ECO:0000256" key="5">
    <source>
        <dbReference type="ARBA" id="ARBA00023242"/>
    </source>
</evidence>
<comment type="caution">
    <text evidence="9">The sequence shown here is derived from an EMBL/GenBank/DDBJ whole genome shotgun (WGS) entry which is preliminary data.</text>
</comment>
<dbReference type="CDD" id="cd00073">
    <property type="entry name" value="H15"/>
    <property type="match status" value="2"/>
</dbReference>
<evidence type="ECO:0000256" key="1">
    <source>
        <dbReference type="ARBA" id="ARBA00004123"/>
    </source>
</evidence>
<dbReference type="Proteomes" id="UP000607653">
    <property type="component" value="Unassembled WGS sequence"/>
</dbReference>
<name>A0A822YVR8_NELNU</name>
<dbReference type="InterPro" id="IPR005818">
    <property type="entry name" value="Histone_H1/H5_H15"/>
</dbReference>
<evidence type="ECO:0000313" key="10">
    <source>
        <dbReference type="Proteomes" id="UP000607653"/>
    </source>
</evidence>
<dbReference type="SUPFAM" id="SSF46785">
    <property type="entry name" value="Winged helix' DNA-binding domain"/>
    <property type="match status" value="2"/>
</dbReference>
<feature type="domain" description="H15" evidence="8">
    <location>
        <begin position="186"/>
        <end position="256"/>
    </location>
</feature>
<dbReference type="InterPro" id="IPR036390">
    <property type="entry name" value="WH_DNA-bd_sf"/>
</dbReference>
<dbReference type="GO" id="GO:0003677">
    <property type="term" value="F:DNA binding"/>
    <property type="evidence" value="ECO:0007669"/>
    <property type="project" value="UniProtKB-KW"/>
</dbReference>
<protein>
    <recommendedName>
        <fullName evidence="8">H15 domain-containing protein</fullName>
    </recommendedName>
</protein>